<feature type="transmembrane region" description="Helical" evidence="1">
    <location>
        <begin position="6"/>
        <end position="24"/>
    </location>
</feature>
<feature type="domain" description="Aerotolerance regulator N-terminal" evidence="2">
    <location>
        <begin position="1"/>
        <end position="76"/>
    </location>
</feature>
<dbReference type="EMBL" id="JAVRHQ010000020">
    <property type="protein sequence ID" value="MDT0644045.1"/>
    <property type="molecule type" value="Genomic_DNA"/>
</dbReference>
<keyword evidence="1" id="KW-1133">Transmembrane helix</keyword>
<name>A0ABU3CCI7_9FLAO</name>
<dbReference type="Proteomes" id="UP001262889">
    <property type="component" value="Unassembled WGS sequence"/>
</dbReference>
<sequence length="641" mass="72620">MYFKYPELLYALFLLIIPFIVHLFQLRRFQKEDFTNVKFLKKISRQTRKSSHLKKWLILLVRCLTLACIILAFAQPYFPSSEKALQSKSTLFYLDNSFSMQASGKNGELLPAAVQGLLKNIPEEGKFNLLTNDDSFLNTNVAEIRNILQEIDYSATAMNFDNLKLRAAGFFENNPADNHNFILISDFQQSSGIDEDLVNEADIKLVPLQPENVQNISLDSAFIAERDPDKIKLQVLLSATGNVEEQISVSVSNGKTLLGKSAVNFAEKDTASLSFSLSSELIANGIIQIEDNGLEYDNQLFFNIASSPAIQTVLLSEKGNSFLKRIYTEPEFSLSTFSFSGIDYNSLSQAGLIILEEPESIPVSLSEILGKRMEEGAVVVLLPSMSGNINSYNSFLADTQAPHYTNLVAQERLVTGIRFGHPLFNAVFEEEVNNFQYPKVNTYYKLNSPGSMALQYQNNDAFLTQQGQLFLFTAALNVENSNFRNSPLVVPTFYNIGRMALQRLKLYYQLNKNNVIDIPVSSAKDEVLTISSEEENFIPQQQSFSEKIQITTDDLPETAGNYQVLYRDETIEQLSYNYNRSESELQYINMETLENADVIDGLDTYFENENALSEIHALWKWFVIFALVFLLLEMLLLKFLK</sequence>
<protein>
    <submittedName>
        <fullName evidence="3">BatA domain-containing protein</fullName>
    </submittedName>
</protein>
<keyword evidence="1" id="KW-0812">Transmembrane</keyword>
<keyword evidence="1" id="KW-0472">Membrane</keyword>
<comment type="caution">
    <text evidence="3">The sequence shown here is derived from an EMBL/GenBank/DDBJ whole genome shotgun (WGS) entry which is preliminary data.</text>
</comment>
<accession>A0ABU3CCI7</accession>
<dbReference type="PANTHER" id="PTHR37464">
    <property type="entry name" value="BLL2463 PROTEIN"/>
    <property type="match status" value="1"/>
</dbReference>
<evidence type="ECO:0000256" key="1">
    <source>
        <dbReference type="SAM" id="Phobius"/>
    </source>
</evidence>
<feature type="transmembrane region" description="Helical" evidence="1">
    <location>
        <begin position="618"/>
        <end position="637"/>
    </location>
</feature>
<keyword evidence="4" id="KW-1185">Reference proteome</keyword>
<feature type="transmembrane region" description="Helical" evidence="1">
    <location>
        <begin position="56"/>
        <end position="78"/>
    </location>
</feature>
<dbReference type="InterPro" id="IPR011933">
    <property type="entry name" value="Double_TM_dom"/>
</dbReference>
<evidence type="ECO:0000259" key="2">
    <source>
        <dbReference type="Pfam" id="PF07584"/>
    </source>
</evidence>
<dbReference type="NCBIfam" id="TIGR02226">
    <property type="entry name" value="two_anch"/>
    <property type="match status" value="1"/>
</dbReference>
<dbReference type="PANTHER" id="PTHR37464:SF1">
    <property type="entry name" value="BLL2463 PROTEIN"/>
    <property type="match status" value="1"/>
</dbReference>
<organism evidence="3 4">
    <name type="scientific">Autumnicola tepida</name>
    <dbReference type="NCBI Taxonomy" id="3075595"/>
    <lineage>
        <taxon>Bacteria</taxon>
        <taxon>Pseudomonadati</taxon>
        <taxon>Bacteroidota</taxon>
        <taxon>Flavobacteriia</taxon>
        <taxon>Flavobacteriales</taxon>
        <taxon>Flavobacteriaceae</taxon>
        <taxon>Autumnicola</taxon>
    </lineage>
</organism>
<evidence type="ECO:0000313" key="3">
    <source>
        <dbReference type="EMBL" id="MDT0644045.1"/>
    </source>
</evidence>
<evidence type="ECO:0000313" key="4">
    <source>
        <dbReference type="Proteomes" id="UP001262889"/>
    </source>
</evidence>
<dbReference type="InterPro" id="IPR024163">
    <property type="entry name" value="Aerotolerance_reg_N"/>
</dbReference>
<dbReference type="RefSeq" id="WP_311535664.1">
    <property type="nucleotide sequence ID" value="NZ_JAVRHQ010000020.1"/>
</dbReference>
<gene>
    <name evidence="3" type="ORF">RM553_14500</name>
</gene>
<dbReference type="Pfam" id="PF07584">
    <property type="entry name" value="BatA"/>
    <property type="match status" value="1"/>
</dbReference>
<proteinExistence type="predicted"/>
<reference evidence="3 4" key="1">
    <citation type="submission" date="2023-09" db="EMBL/GenBank/DDBJ databases">
        <authorList>
            <person name="Rey-Velasco X."/>
        </authorList>
    </citation>
    <scope>NUCLEOTIDE SEQUENCE [LARGE SCALE GENOMIC DNA]</scope>
    <source>
        <strain evidence="3 4">F363</strain>
    </source>
</reference>